<dbReference type="Proteomes" id="UP000052268">
    <property type="component" value="Unassembled WGS sequence"/>
</dbReference>
<gene>
    <name evidence="1" type="ORF">V474_16120</name>
</gene>
<protein>
    <submittedName>
        <fullName evidence="1">Uncharacterized protein</fullName>
    </submittedName>
</protein>
<name>A0A0J8AQJ0_9SPHN</name>
<dbReference type="EMBL" id="JACU01000004">
    <property type="protein sequence ID" value="KMS56685.1"/>
    <property type="molecule type" value="Genomic_DNA"/>
</dbReference>
<evidence type="ECO:0000313" key="1">
    <source>
        <dbReference type="EMBL" id="KMS56685.1"/>
    </source>
</evidence>
<accession>A0A0J8AQJ0</accession>
<dbReference type="PATRIC" id="fig|1114963.3.peg.2055"/>
<evidence type="ECO:0000313" key="2">
    <source>
        <dbReference type="Proteomes" id="UP000052268"/>
    </source>
</evidence>
<organism evidence="1 2">
    <name type="scientific">Novosphingobium barchaimii LL02</name>
    <dbReference type="NCBI Taxonomy" id="1114963"/>
    <lineage>
        <taxon>Bacteria</taxon>
        <taxon>Pseudomonadati</taxon>
        <taxon>Pseudomonadota</taxon>
        <taxon>Alphaproteobacteria</taxon>
        <taxon>Sphingomonadales</taxon>
        <taxon>Sphingomonadaceae</taxon>
        <taxon>Novosphingobium</taxon>
    </lineage>
</organism>
<dbReference type="AlphaFoldDB" id="A0A0J8AQJ0"/>
<proteinExistence type="predicted"/>
<comment type="caution">
    <text evidence="1">The sequence shown here is derived from an EMBL/GenBank/DDBJ whole genome shotgun (WGS) entry which is preliminary data.</text>
</comment>
<keyword evidence="2" id="KW-1185">Reference proteome</keyword>
<sequence length="85" mass="9668">MSCLFFELFADRDLELRFLFGFRLGLLGRQVDCQLFGAVIQDVAMQLESDATNDTRELCGRDCVAPMTNNEGFIQALRKADGRMR</sequence>
<reference evidence="1 2" key="1">
    <citation type="journal article" date="2015" name="G3 (Bethesda)">
        <title>Insights into Ongoing Evolution of the Hexachlorocyclohexane Catabolic Pathway from Comparative Genomics of Ten Sphingomonadaceae Strains.</title>
        <authorList>
            <person name="Pearce S.L."/>
            <person name="Oakeshott J.G."/>
            <person name="Pandey G."/>
        </authorList>
    </citation>
    <scope>NUCLEOTIDE SEQUENCE [LARGE SCALE GENOMIC DNA]</scope>
    <source>
        <strain evidence="1 2">LL02</strain>
    </source>
</reference>